<comment type="caution">
    <text evidence="5">The sequence shown here is derived from an EMBL/GenBank/DDBJ whole genome shotgun (WGS) entry which is preliminary data.</text>
</comment>
<evidence type="ECO:0000313" key="5">
    <source>
        <dbReference type="EMBL" id="KAG6380438.1"/>
    </source>
</evidence>
<evidence type="ECO:0000256" key="2">
    <source>
        <dbReference type="SAM" id="MobiDB-lite"/>
    </source>
</evidence>
<name>A0A8I3ACK8_9AGAM</name>
<dbReference type="Gene3D" id="3.40.50.300">
    <property type="entry name" value="P-loop containing nucleotide triphosphate hydrolases"/>
    <property type="match status" value="1"/>
</dbReference>
<feature type="region of interest" description="Disordered" evidence="2">
    <location>
        <begin position="39"/>
        <end position="60"/>
    </location>
</feature>
<dbReference type="Pfam" id="PF14510">
    <property type="entry name" value="ABC_trans_N"/>
    <property type="match status" value="1"/>
</dbReference>
<dbReference type="AlphaFoldDB" id="A0A8I3ACK8"/>
<feature type="domain" description="ABC transporter" evidence="3">
    <location>
        <begin position="195"/>
        <end position="295"/>
    </location>
</feature>
<dbReference type="InterPro" id="IPR027417">
    <property type="entry name" value="P-loop_NTPase"/>
</dbReference>
<dbReference type="Proteomes" id="UP000683000">
    <property type="component" value="Unassembled WGS sequence"/>
</dbReference>
<dbReference type="EMBL" id="JAGFBS010000003">
    <property type="protein sequence ID" value="KAG6380438.1"/>
    <property type="molecule type" value="Genomic_DNA"/>
</dbReference>
<keyword evidence="1" id="KW-0813">Transport</keyword>
<dbReference type="PANTHER" id="PTHR19241">
    <property type="entry name" value="ATP-BINDING CASSETTE TRANSPORTER"/>
    <property type="match status" value="1"/>
</dbReference>
<organism evidence="5 6">
    <name type="scientific">Boletus reticuloceps</name>
    <dbReference type="NCBI Taxonomy" id="495285"/>
    <lineage>
        <taxon>Eukaryota</taxon>
        <taxon>Fungi</taxon>
        <taxon>Dikarya</taxon>
        <taxon>Basidiomycota</taxon>
        <taxon>Agaricomycotina</taxon>
        <taxon>Agaricomycetes</taxon>
        <taxon>Agaricomycetidae</taxon>
        <taxon>Boletales</taxon>
        <taxon>Boletineae</taxon>
        <taxon>Boletaceae</taxon>
        <taxon>Boletoideae</taxon>
        <taxon>Boletus</taxon>
    </lineage>
</organism>
<sequence>MSQGDDGEPALSNSFNAMLEDLGNTEYLHAVLHLADAPTASTSRGAREPQQGRRSNRPRAVSSCAPINLDYFDPQGVGALRHTLSRMSTAPSDRAWRPEEVQGMQGQRPPIDEEADEEFDFEAVLRDILKRRDEADIKSRELGVLFDQLRVVGKGTSSSFQPTLGSLLNPMNILRAVQDLRHPHLRDIISGFQGVVRPGEMLLVLGRPGSGCTTFLKVLANRRDEFHAVEGEVCYNSFSPDDIRLHYRGDVQYCPEDDVHFPSLTVEQTIGFAAKTRAPRARGQGMTRKEFWMHITDCLDDLVWLATRKKNASWGCCVARSLRRGEEKSVYQ</sequence>
<dbReference type="InterPro" id="IPR003439">
    <property type="entry name" value="ABC_transporter-like_ATP-bd"/>
</dbReference>
<protein>
    <submittedName>
        <fullName evidence="5">Uncharacterized protein</fullName>
    </submittedName>
</protein>
<evidence type="ECO:0000259" key="4">
    <source>
        <dbReference type="Pfam" id="PF14510"/>
    </source>
</evidence>
<reference evidence="5" key="1">
    <citation type="submission" date="2021-03" db="EMBL/GenBank/DDBJ databases">
        <title>Evolutionary innovations through gain and loss of genes in the ectomycorrhizal Boletales.</title>
        <authorList>
            <person name="Wu G."/>
            <person name="Miyauchi S."/>
            <person name="Morin E."/>
            <person name="Yang Z.-L."/>
            <person name="Xu J."/>
            <person name="Martin F.M."/>
        </authorList>
    </citation>
    <scope>NUCLEOTIDE SEQUENCE</scope>
    <source>
        <strain evidence="5">BR01</strain>
    </source>
</reference>
<keyword evidence="6" id="KW-1185">Reference proteome</keyword>
<dbReference type="GO" id="GO:0005524">
    <property type="term" value="F:ATP binding"/>
    <property type="evidence" value="ECO:0007669"/>
    <property type="project" value="InterPro"/>
</dbReference>
<evidence type="ECO:0000256" key="1">
    <source>
        <dbReference type="ARBA" id="ARBA00022448"/>
    </source>
</evidence>
<gene>
    <name evidence="5" type="ORF">JVT61DRAFT_8577</name>
</gene>
<dbReference type="Pfam" id="PF00005">
    <property type="entry name" value="ABC_tran"/>
    <property type="match status" value="1"/>
</dbReference>
<proteinExistence type="predicted"/>
<evidence type="ECO:0000259" key="3">
    <source>
        <dbReference type="Pfam" id="PF00005"/>
    </source>
</evidence>
<dbReference type="InterPro" id="IPR029481">
    <property type="entry name" value="ABC_trans_N"/>
</dbReference>
<dbReference type="GO" id="GO:0016887">
    <property type="term" value="F:ATP hydrolysis activity"/>
    <property type="evidence" value="ECO:0007669"/>
    <property type="project" value="InterPro"/>
</dbReference>
<dbReference type="SUPFAM" id="SSF52540">
    <property type="entry name" value="P-loop containing nucleoside triphosphate hydrolases"/>
    <property type="match status" value="1"/>
</dbReference>
<accession>A0A8I3ACK8</accession>
<feature type="domain" description="Pleiotropic ABC efflux transporter N-terminal" evidence="4">
    <location>
        <begin position="80"/>
        <end position="166"/>
    </location>
</feature>
<dbReference type="OrthoDB" id="245989at2759"/>
<evidence type="ECO:0000313" key="6">
    <source>
        <dbReference type="Proteomes" id="UP000683000"/>
    </source>
</evidence>